<organism evidence="1 2">
    <name type="scientific">Streptacidiphilus monticola</name>
    <dbReference type="NCBI Taxonomy" id="2161674"/>
    <lineage>
        <taxon>Bacteria</taxon>
        <taxon>Bacillati</taxon>
        <taxon>Actinomycetota</taxon>
        <taxon>Actinomycetes</taxon>
        <taxon>Kitasatosporales</taxon>
        <taxon>Streptomycetaceae</taxon>
        <taxon>Streptacidiphilus</taxon>
    </lineage>
</organism>
<protein>
    <submittedName>
        <fullName evidence="1">Uncharacterized protein</fullName>
    </submittedName>
</protein>
<gene>
    <name evidence="1" type="ORF">ACFP3V_15540</name>
</gene>
<evidence type="ECO:0000313" key="2">
    <source>
        <dbReference type="Proteomes" id="UP001596174"/>
    </source>
</evidence>
<dbReference type="EMBL" id="JBHSQJ010000063">
    <property type="protein sequence ID" value="MFC5908622.1"/>
    <property type="molecule type" value="Genomic_DNA"/>
</dbReference>
<dbReference type="RefSeq" id="WP_380583691.1">
    <property type="nucleotide sequence ID" value="NZ_JBHSQJ010000063.1"/>
</dbReference>
<proteinExistence type="predicted"/>
<dbReference type="Proteomes" id="UP001596174">
    <property type="component" value="Unassembled WGS sequence"/>
</dbReference>
<keyword evidence="2" id="KW-1185">Reference proteome</keyword>
<comment type="caution">
    <text evidence="1">The sequence shown here is derived from an EMBL/GenBank/DDBJ whole genome shotgun (WGS) entry which is preliminary data.</text>
</comment>
<sequence length="68" mass="7348">MSPNAVATSLCHRCPPQGGEVVAVFSGDGPAHRAGHRAWEETLATGLEHHDHYDPDLDAFVVVRHGHQ</sequence>
<accession>A0ABW1G363</accession>
<reference evidence="2" key="1">
    <citation type="journal article" date="2019" name="Int. J. Syst. Evol. Microbiol.">
        <title>The Global Catalogue of Microorganisms (GCM) 10K type strain sequencing project: providing services to taxonomists for standard genome sequencing and annotation.</title>
        <authorList>
            <consortium name="The Broad Institute Genomics Platform"/>
            <consortium name="The Broad Institute Genome Sequencing Center for Infectious Disease"/>
            <person name="Wu L."/>
            <person name="Ma J."/>
        </authorList>
    </citation>
    <scope>NUCLEOTIDE SEQUENCE [LARGE SCALE GENOMIC DNA]</scope>
    <source>
        <strain evidence="2">JCM 4816</strain>
    </source>
</reference>
<evidence type="ECO:0000313" key="1">
    <source>
        <dbReference type="EMBL" id="MFC5908622.1"/>
    </source>
</evidence>
<name>A0ABW1G363_9ACTN</name>